<feature type="region of interest" description="Disordered" evidence="1">
    <location>
        <begin position="1"/>
        <end position="107"/>
    </location>
</feature>
<name>X0UVF6_9ZZZZ</name>
<protein>
    <submittedName>
        <fullName evidence="2">Uncharacterized protein</fullName>
    </submittedName>
</protein>
<dbReference type="AlphaFoldDB" id="X0UVF6"/>
<proteinExistence type="predicted"/>
<comment type="caution">
    <text evidence="2">The sequence shown here is derived from an EMBL/GenBank/DDBJ whole genome shotgun (WGS) entry which is preliminary data.</text>
</comment>
<accession>X0UVF6</accession>
<reference evidence="2" key="1">
    <citation type="journal article" date="2014" name="Front. Microbiol.">
        <title>High frequency of phylogenetically diverse reductive dehalogenase-homologous genes in deep subseafloor sedimentary metagenomes.</title>
        <authorList>
            <person name="Kawai M."/>
            <person name="Futagami T."/>
            <person name="Toyoda A."/>
            <person name="Takaki Y."/>
            <person name="Nishi S."/>
            <person name="Hori S."/>
            <person name="Arai W."/>
            <person name="Tsubouchi T."/>
            <person name="Morono Y."/>
            <person name="Uchiyama I."/>
            <person name="Ito T."/>
            <person name="Fujiyama A."/>
            <person name="Inagaki F."/>
            <person name="Takami H."/>
        </authorList>
    </citation>
    <scope>NUCLEOTIDE SEQUENCE</scope>
    <source>
        <strain evidence="2">Expedition CK06-06</strain>
    </source>
</reference>
<evidence type="ECO:0000256" key="1">
    <source>
        <dbReference type="SAM" id="MobiDB-lite"/>
    </source>
</evidence>
<evidence type="ECO:0000313" key="2">
    <source>
        <dbReference type="EMBL" id="GAG03187.1"/>
    </source>
</evidence>
<feature type="non-terminal residue" evidence="2">
    <location>
        <position position="1"/>
    </location>
</feature>
<organism evidence="2">
    <name type="scientific">marine sediment metagenome</name>
    <dbReference type="NCBI Taxonomy" id="412755"/>
    <lineage>
        <taxon>unclassified sequences</taxon>
        <taxon>metagenomes</taxon>
        <taxon>ecological metagenomes</taxon>
    </lineage>
</organism>
<sequence>LVAAVQSGAAAPAPVARPAPRAAAPRQAAPPQTTPPQVKKKAVVEPAADPPGEPINQAAAPVSTPETAPPAVADSQPSVDDPPPAVEQPDPADTTAPPPAADPAIELTPENSGSIWQRVLAGCSGLAVENAKQADGAANSAPNRLVVSFKPGYTLAKSICEKPEHTARFQGVLSEILGTTATIEFRLLEGDVKSEAAEHAARVVSPQQRNMEAAGHPFVRRAEELFGAQPTRVSEPKKPE</sequence>
<feature type="compositionally biased region" description="Low complexity" evidence="1">
    <location>
        <begin position="9"/>
        <end position="37"/>
    </location>
</feature>
<dbReference type="EMBL" id="BARS01026667">
    <property type="protein sequence ID" value="GAG03187.1"/>
    <property type="molecule type" value="Genomic_DNA"/>
</dbReference>
<gene>
    <name evidence="2" type="ORF">S01H1_42006</name>
</gene>